<evidence type="ECO:0000313" key="2">
    <source>
        <dbReference type="Proteomes" id="UP000790709"/>
    </source>
</evidence>
<organism evidence="1 2">
    <name type="scientific">Leucogyrophana mollusca</name>
    <dbReference type="NCBI Taxonomy" id="85980"/>
    <lineage>
        <taxon>Eukaryota</taxon>
        <taxon>Fungi</taxon>
        <taxon>Dikarya</taxon>
        <taxon>Basidiomycota</taxon>
        <taxon>Agaricomycotina</taxon>
        <taxon>Agaricomycetes</taxon>
        <taxon>Agaricomycetidae</taxon>
        <taxon>Boletales</taxon>
        <taxon>Boletales incertae sedis</taxon>
        <taxon>Leucogyrophana</taxon>
    </lineage>
</organism>
<reference evidence="1" key="1">
    <citation type="journal article" date="2021" name="New Phytol.">
        <title>Evolutionary innovations through gain and loss of genes in the ectomycorrhizal Boletales.</title>
        <authorList>
            <person name="Wu G."/>
            <person name="Miyauchi S."/>
            <person name="Morin E."/>
            <person name="Kuo A."/>
            <person name="Drula E."/>
            <person name="Varga T."/>
            <person name="Kohler A."/>
            <person name="Feng B."/>
            <person name="Cao Y."/>
            <person name="Lipzen A."/>
            <person name="Daum C."/>
            <person name="Hundley H."/>
            <person name="Pangilinan J."/>
            <person name="Johnson J."/>
            <person name="Barry K."/>
            <person name="LaButti K."/>
            <person name="Ng V."/>
            <person name="Ahrendt S."/>
            <person name="Min B."/>
            <person name="Choi I.G."/>
            <person name="Park H."/>
            <person name="Plett J.M."/>
            <person name="Magnuson J."/>
            <person name="Spatafora J.W."/>
            <person name="Nagy L.G."/>
            <person name="Henrissat B."/>
            <person name="Grigoriev I.V."/>
            <person name="Yang Z.L."/>
            <person name="Xu J."/>
            <person name="Martin F.M."/>
        </authorList>
    </citation>
    <scope>NUCLEOTIDE SEQUENCE</scope>
    <source>
        <strain evidence="1">KUC20120723A-06</strain>
    </source>
</reference>
<dbReference type="EMBL" id="MU266535">
    <property type="protein sequence ID" value="KAH7921261.1"/>
    <property type="molecule type" value="Genomic_DNA"/>
</dbReference>
<sequence>MDMGSGDNSTGMTVTMDMMVPWLHFNGGDNLFFKAWKPSSSGAIAGASIALFVFAVLDRWISAWRRTKELNWKQRALEIVLETESAASSSTGKLDIDKKSTDPPTVMAVIEEARPAHAPNARTRTSHRVIPPFIASHDIPRGIFQGVQSFFSYALMLAVMTFQAAYIISIILGLAVGEILFGRIGRTQAVA</sequence>
<protein>
    <submittedName>
        <fullName evidence="1">Uncharacterized protein</fullName>
    </submittedName>
</protein>
<comment type="caution">
    <text evidence="1">The sequence shown here is derived from an EMBL/GenBank/DDBJ whole genome shotgun (WGS) entry which is preliminary data.</text>
</comment>
<keyword evidence="2" id="KW-1185">Reference proteome</keyword>
<gene>
    <name evidence="1" type="ORF">BV22DRAFT_744067</name>
</gene>
<name>A0ACB8B653_9AGAM</name>
<evidence type="ECO:0000313" key="1">
    <source>
        <dbReference type="EMBL" id="KAH7921261.1"/>
    </source>
</evidence>
<dbReference type="Proteomes" id="UP000790709">
    <property type="component" value="Unassembled WGS sequence"/>
</dbReference>
<proteinExistence type="predicted"/>
<accession>A0ACB8B653</accession>